<sequence>MNDYGQMLDYMLTRLQDSGKAINKLITTDKRYREAIISNKEICDDVIKITLASGDILEIDTKAINKLTFNGSLAVEEVEEFQSLYDSLKKSLYYDMHFEGDEGTVLDVIYDIKDSYVSVSGDW</sequence>
<keyword evidence="2" id="KW-1185">Reference proteome</keyword>
<dbReference type="EMBL" id="CP045875">
    <property type="protein sequence ID" value="QGG46267.1"/>
    <property type="molecule type" value="Genomic_DNA"/>
</dbReference>
<organism evidence="1 2">
    <name type="scientific">Heliorestis convoluta</name>
    <dbReference type="NCBI Taxonomy" id="356322"/>
    <lineage>
        <taxon>Bacteria</taxon>
        <taxon>Bacillati</taxon>
        <taxon>Bacillota</taxon>
        <taxon>Clostridia</taxon>
        <taxon>Eubacteriales</taxon>
        <taxon>Heliobacteriaceae</taxon>
        <taxon>Heliorestis</taxon>
    </lineage>
</organism>
<accession>A0A5Q2MVN3</accession>
<gene>
    <name evidence="1" type="ORF">FTV88_0088</name>
</gene>
<reference evidence="2" key="1">
    <citation type="submission" date="2019-11" db="EMBL/GenBank/DDBJ databases">
        <title>Genome sequence of Heliorestis convoluta strain HH, an alkaliphilic and minimalistic phototrophic bacterium from a soda lake in Egypt.</title>
        <authorList>
            <person name="Dewey E.D."/>
            <person name="Stokes L.M."/>
            <person name="Burchell B.M."/>
            <person name="Shaffer K.N."/>
            <person name="Huntington A.M."/>
            <person name="Baker J.M."/>
            <person name="Nadendla S."/>
            <person name="Giglio M.G."/>
            <person name="Touchman J.W."/>
            <person name="Blankenship R.E."/>
            <person name="Madigan M.T."/>
            <person name="Sattley W.M."/>
        </authorList>
    </citation>
    <scope>NUCLEOTIDE SEQUENCE [LARGE SCALE GENOMIC DNA]</scope>
    <source>
        <strain evidence="2">HH</strain>
    </source>
</reference>
<protein>
    <submittedName>
        <fullName evidence="1">Uncharacterized protein</fullName>
    </submittedName>
</protein>
<proteinExistence type="predicted"/>
<dbReference type="AlphaFoldDB" id="A0A5Q2MVN3"/>
<dbReference type="KEGG" id="hcv:FTV88_0088"/>
<evidence type="ECO:0000313" key="1">
    <source>
        <dbReference type="EMBL" id="QGG46267.1"/>
    </source>
</evidence>
<evidence type="ECO:0000313" key="2">
    <source>
        <dbReference type="Proteomes" id="UP000366051"/>
    </source>
</evidence>
<name>A0A5Q2MVN3_9FIRM</name>
<dbReference type="RefSeq" id="WP_153723874.1">
    <property type="nucleotide sequence ID" value="NZ_CP045875.1"/>
</dbReference>
<dbReference type="Proteomes" id="UP000366051">
    <property type="component" value="Chromosome"/>
</dbReference>
<dbReference type="OrthoDB" id="9832764at2"/>